<evidence type="ECO:0000256" key="10">
    <source>
        <dbReference type="ARBA" id="ARBA00022723"/>
    </source>
</evidence>
<evidence type="ECO:0000256" key="4">
    <source>
        <dbReference type="ARBA" id="ARBA00004496"/>
    </source>
</evidence>
<dbReference type="NCBIfam" id="NF000595">
    <property type="entry name" value="PRK00015.1-3"/>
    <property type="match status" value="1"/>
</dbReference>
<gene>
    <name evidence="14" type="primary">rnhB</name>
    <name evidence="18" type="ORF">UW63_C0036G0004</name>
</gene>
<comment type="catalytic activity">
    <reaction evidence="1 14 15 16">
        <text>Endonucleolytic cleavage to 5'-phosphomonoester.</text>
        <dbReference type="EC" id="3.1.26.4"/>
    </reaction>
</comment>
<evidence type="ECO:0000256" key="15">
    <source>
        <dbReference type="PROSITE-ProRule" id="PRU01319"/>
    </source>
</evidence>
<organism evidence="18 19">
    <name type="scientific">Candidatus Uhrbacteria bacterium GW2011_GWF2_44_350</name>
    <dbReference type="NCBI Taxonomy" id="1619000"/>
    <lineage>
        <taxon>Bacteria</taxon>
        <taxon>Candidatus Uhriibacteriota</taxon>
    </lineage>
</organism>
<evidence type="ECO:0000313" key="19">
    <source>
        <dbReference type="Proteomes" id="UP000034154"/>
    </source>
</evidence>
<evidence type="ECO:0000259" key="17">
    <source>
        <dbReference type="PROSITE" id="PS51975"/>
    </source>
</evidence>
<evidence type="ECO:0000256" key="11">
    <source>
        <dbReference type="ARBA" id="ARBA00022759"/>
    </source>
</evidence>
<evidence type="ECO:0000256" key="2">
    <source>
        <dbReference type="ARBA" id="ARBA00001946"/>
    </source>
</evidence>
<keyword evidence="12 14" id="KW-0378">Hydrolase</keyword>
<dbReference type="EC" id="3.1.26.4" evidence="6 14"/>
<dbReference type="HAMAP" id="MF_00052_B">
    <property type="entry name" value="RNase_HII_B"/>
    <property type="match status" value="1"/>
</dbReference>
<dbReference type="PROSITE" id="PS51975">
    <property type="entry name" value="RNASE_H_2"/>
    <property type="match status" value="1"/>
</dbReference>
<evidence type="ECO:0000256" key="13">
    <source>
        <dbReference type="ARBA" id="ARBA00023211"/>
    </source>
</evidence>
<dbReference type="InterPro" id="IPR024567">
    <property type="entry name" value="RNase_HII/HIII_dom"/>
</dbReference>
<evidence type="ECO:0000256" key="9">
    <source>
        <dbReference type="ARBA" id="ARBA00022722"/>
    </source>
</evidence>
<evidence type="ECO:0000256" key="12">
    <source>
        <dbReference type="ARBA" id="ARBA00022801"/>
    </source>
</evidence>
<dbReference type="GO" id="GO:0030145">
    <property type="term" value="F:manganese ion binding"/>
    <property type="evidence" value="ECO:0007669"/>
    <property type="project" value="UniProtKB-UniRule"/>
</dbReference>
<dbReference type="GO" id="GO:0005737">
    <property type="term" value="C:cytoplasm"/>
    <property type="evidence" value="ECO:0007669"/>
    <property type="project" value="UniProtKB-SubCell"/>
</dbReference>
<dbReference type="EMBL" id="LCJB01000036">
    <property type="protein sequence ID" value="KKT70098.1"/>
    <property type="molecule type" value="Genomic_DNA"/>
</dbReference>
<dbReference type="InterPro" id="IPR022898">
    <property type="entry name" value="RNase_HII"/>
</dbReference>
<comment type="cofactor">
    <cofactor evidence="14 15">
        <name>Mn(2+)</name>
        <dbReference type="ChEBI" id="CHEBI:29035"/>
    </cofactor>
    <cofactor evidence="14 15">
        <name>Mg(2+)</name>
        <dbReference type="ChEBI" id="CHEBI:18420"/>
    </cofactor>
    <text evidence="14 15">Manganese or magnesium. Binds 1 divalent metal ion per monomer in the absence of substrate. May bind a second metal ion after substrate binding.</text>
</comment>
<dbReference type="GO" id="GO:0004523">
    <property type="term" value="F:RNA-DNA hybrid ribonuclease activity"/>
    <property type="evidence" value="ECO:0007669"/>
    <property type="project" value="UniProtKB-UniRule"/>
</dbReference>
<reference evidence="18 19" key="1">
    <citation type="journal article" date="2015" name="Nature">
        <title>rRNA introns, odd ribosomes, and small enigmatic genomes across a large radiation of phyla.</title>
        <authorList>
            <person name="Brown C.T."/>
            <person name="Hug L.A."/>
            <person name="Thomas B.C."/>
            <person name="Sharon I."/>
            <person name="Castelle C.J."/>
            <person name="Singh A."/>
            <person name="Wilkins M.J."/>
            <person name="Williams K.H."/>
            <person name="Banfield J.F."/>
        </authorList>
    </citation>
    <scope>NUCLEOTIDE SEQUENCE [LARGE SCALE GENOMIC DNA]</scope>
</reference>
<evidence type="ECO:0000256" key="3">
    <source>
        <dbReference type="ARBA" id="ARBA00004065"/>
    </source>
</evidence>
<evidence type="ECO:0000256" key="5">
    <source>
        <dbReference type="ARBA" id="ARBA00007383"/>
    </source>
</evidence>
<keyword evidence="11 14" id="KW-0255">Endonuclease</keyword>
<dbReference type="CDD" id="cd07182">
    <property type="entry name" value="RNase_HII_bacteria_HII_like"/>
    <property type="match status" value="1"/>
</dbReference>
<proteinExistence type="inferred from homology"/>
<dbReference type="GO" id="GO:0003723">
    <property type="term" value="F:RNA binding"/>
    <property type="evidence" value="ECO:0007669"/>
    <property type="project" value="UniProtKB-UniRule"/>
</dbReference>
<feature type="binding site" evidence="14 15">
    <location>
        <position position="116"/>
    </location>
    <ligand>
        <name>a divalent metal cation</name>
        <dbReference type="ChEBI" id="CHEBI:60240"/>
    </ligand>
</feature>
<dbReference type="InterPro" id="IPR012337">
    <property type="entry name" value="RNaseH-like_sf"/>
</dbReference>
<dbReference type="GO" id="GO:0032299">
    <property type="term" value="C:ribonuclease H2 complex"/>
    <property type="evidence" value="ECO:0007669"/>
    <property type="project" value="TreeGrafter"/>
</dbReference>
<keyword evidence="10 14" id="KW-0479">Metal-binding</keyword>
<dbReference type="Pfam" id="PF01351">
    <property type="entry name" value="RNase_HII"/>
    <property type="match status" value="1"/>
</dbReference>
<evidence type="ECO:0000256" key="14">
    <source>
        <dbReference type="HAMAP-Rule" id="MF_00052"/>
    </source>
</evidence>
<comment type="function">
    <text evidence="3 14 16">Endonuclease that specifically degrades the RNA of RNA-DNA hybrids.</text>
</comment>
<comment type="caution">
    <text evidence="18">The sequence shown here is derived from an EMBL/GenBank/DDBJ whole genome shotgun (WGS) entry which is preliminary data.</text>
</comment>
<protein>
    <recommendedName>
        <fullName evidence="7 14">Ribonuclease HII</fullName>
        <shortName evidence="14">RNase HII</shortName>
        <ecNumber evidence="6 14">3.1.26.4</ecNumber>
    </recommendedName>
</protein>
<keyword evidence="13 14" id="KW-0464">Manganese</keyword>
<comment type="similarity">
    <text evidence="5 14 16">Belongs to the RNase HII family.</text>
</comment>
<dbReference type="InterPro" id="IPR036397">
    <property type="entry name" value="RNaseH_sf"/>
</dbReference>
<evidence type="ECO:0000313" key="18">
    <source>
        <dbReference type="EMBL" id="KKT70098.1"/>
    </source>
</evidence>
<sequence>MSQLPTFQFERELAALGYKAVVGVDEVGCGALAGPVVAGAVVLPPTFRFAGLRDSKLLTALARERLSEEIKERSRGFAVGEASILEIASLGLRAATLLAMRRALEKIKEIDFVLIDAWQIPGLDLPQKGIIRGDRTVKSIAAASIVAKVYRDNLMNELAKEYSDYGFEVHKGYATKKHLAAIKEKGPCPIHRTGWKPFRPNIFDFLNKE</sequence>
<evidence type="ECO:0000256" key="6">
    <source>
        <dbReference type="ARBA" id="ARBA00012180"/>
    </source>
</evidence>
<comment type="cofactor">
    <cofactor evidence="2">
        <name>Mg(2+)</name>
        <dbReference type="ChEBI" id="CHEBI:18420"/>
    </cofactor>
</comment>
<keyword evidence="8 14" id="KW-0963">Cytoplasm</keyword>
<feature type="domain" description="RNase H type-2" evidence="17">
    <location>
        <begin position="19"/>
        <end position="207"/>
    </location>
</feature>
<dbReference type="GO" id="GO:0043137">
    <property type="term" value="P:DNA replication, removal of RNA primer"/>
    <property type="evidence" value="ECO:0007669"/>
    <property type="project" value="TreeGrafter"/>
</dbReference>
<dbReference type="AlphaFoldDB" id="A0A0G1JFK6"/>
<accession>A0A0G1JFK6</accession>
<feature type="binding site" evidence="14 15">
    <location>
        <position position="26"/>
    </location>
    <ligand>
        <name>a divalent metal cation</name>
        <dbReference type="ChEBI" id="CHEBI:60240"/>
    </ligand>
</feature>
<evidence type="ECO:0000256" key="8">
    <source>
        <dbReference type="ARBA" id="ARBA00022490"/>
    </source>
</evidence>
<name>A0A0G1JFK6_9BACT</name>
<dbReference type="PATRIC" id="fig|1619000.3.peg.612"/>
<feature type="binding site" evidence="14 15">
    <location>
        <position position="25"/>
    </location>
    <ligand>
        <name>a divalent metal cation</name>
        <dbReference type="ChEBI" id="CHEBI:60240"/>
    </ligand>
</feature>
<evidence type="ECO:0000256" key="7">
    <source>
        <dbReference type="ARBA" id="ARBA00019179"/>
    </source>
</evidence>
<dbReference type="PANTHER" id="PTHR10954">
    <property type="entry name" value="RIBONUCLEASE H2 SUBUNIT A"/>
    <property type="match status" value="1"/>
</dbReference>
<evidence type="ECO:0000256" key="1">
    <source>
        <dbReference type="ARBA" id="ARBA00000077"/>
    </source>
</evidence>
<dbReference type="PANTHER" id="PTHR10954:SF18">
    <property type="entry name" value="RIBONUCLEASE HII"/>
    <property type="match status" value="1"/>
</dbReference>
<dbReference type="SUPFAM" id="SSF53098">
    <property type="entry name" value="Ribonuclease H-like"/>
    <property type="match status" value="1"/>
</dbReference>
<dbReference type="Proteomes" id="UP000034154">
    <property type="component" value="Unassembled WGS sequence"/>
</dbReference>
<keyword evidence="9 14" id="KW-0540">Nuclease</keyword>
<dbReference type="Gene3D" id="3.30.420.10">
    <property type="entry name" value="Ribonuclease H-like superfamily/Ribonuclease H"/>
    <property type="match status" value="1"/>
</dbReference>
<evidence type="ECO:0000256" key="16">
    <source>
        <dbReference type="RuleBase" id="RU003515"/>
    </source>
</evidence>
<comment type="subcellular location">
    <subcellularLocation>
        <location evidence="4 14">Cytoplasm</location>
    </subcellularLocation>
</comment>
<dbReference type="InterPro" id="IPR001352">
    <property type="entry name" value="RNase_HII/HIII"/>
</dbReference>
<dbReference type="GO" id="GO:0006298">
    <property type="term" value="P:mismatch repair"/>
    <property type="evidence" value="ECO:0007669"/>
    <property type="project" value="TreeGrafter"/>
</dbReference>